<keyword evidence="5 6" id="KW-0472">Membrane</keyword>
<sequence length="111" mass="12746">MAAHIENTTGERQKPQTKALWRVFWILLIVTAVEFVIAFTISADSDFGKWFKIGTFIILTFVKSFYIVGTFMHLKDEVKSLIWSIVLPVIFVIWFLVALVLFEGGYIGTVR</sequence>
<name>A0A0N8H980_9BACT</name>
<gene>
    <name evidence="7" type="ORF">AFM12_19015</name>
</gene>
<comment type="caution">
    <text evidence="7">The sequence shown here is derived from an EMBL/GenBank/DDBJ whole genome shotgun (WGS) entry which is preliminary data.</text>
</comment>
<dbReference type="GO" id="GO:0005886">
    <property type="term" value="C:plasma membrane"/>
    <property type="evidence" value="ECO:0007669"/>
    <property type="project" value="UniProtKB-SubCell"/>
</dbReference>
<feature type="transmembrane region" description="Helical" evidence="6">
    <location>
        <begin position="53"/>
        <end position="74"/>
    </location>
</feature>
<reference evidence="7 8" key="1">
    <citation type="submission" date="2015-07" db="EMBL/GenBank/DDBJ databases">
        <title>The draft genome sequence of Leadbetterella sp. JN14-9.</title>
        <authorList>
            <person name="Liu Y."/>
            <person name="Du J."/>
            <person name="Shao Z."/>
        </authorList>
    </citation>
    <scope>NUCLEOTIDE SEQUENCE [LARGE SCALE GENOMIC DNA]</scope>
    <source>
        <strain evidence="7 8">JN14-9</strain>
    </source>
</reference>
<comment type="subcellular location">
    <subcellularLocation>
        <location evidence="1">Cell membrane</location>
        <topology evidence="1">Multi-pass membrane protein</topology>
    </subcellularLocation>
</comment>
<dbReference type="Proteomes" id="UP000050454">
    <property type="component" value="Unassembled WGS sequence"/>
</dbReference>
<dbReference type="EMBL" id="LGTQ01000016">
    <property type="protein sequence ID" value="KPM46628.1"/>
    <property type="molecule type" value="Genomic_DNA"/>
</dbReference>
<keyword evidence="2" id="KW-1003">Cell membrane</keyword>
<evidence type="ECO:0000313" key="7">
    <source>
        <dbReference type="EMBL" id="KPM46628.1"/>
    </source>
</evidence>
<accession>A0A0N8H980</accession>
<dbReference type="OrthoDB" id="981917at2"/>
<evidence type="ECO:0000256" key="5">
    <source>
        <dbReference type="ARBA" id="ARBA00023136"/>
    </source>
</evidence>
<proteinExistence type="predicted"/>
<organism evidence="7 8">
    <name type="scientific">Jiulongibacter sediminis</name>
    <dbReference type="NCBI Taxonomy" id="1605367"/>
    <lineage>
        <taxon>Bacteria</taxon>
        <taxon>Pseudomonadati</taxon>
        <taxon>Bacteroidota</taxon>
        <taxon>Cytophagia</taxon>
        <taxon>Cytophagales</taxon>
        <taxon>Leadbetterellaceae</taxon>
        <taxon>Jiulongibacter</taxon>
    </lineage>
</organism>
<dbReference type="InterPro" id="IPR005171">
    <property type="entry name" value="Cyt_c_oxidase_su4_prok"/>
</dbReference>
<evidence type="ECO:0000256" key="3">
    <source>
        <dbReference type="ARBA" id="ARBA00022692"/>
    </source>
</evidence>
<evidence type="ECO:0000256" key="1">
    <source>
        <dbReference type="ARBA" id="ARBA00004651"/>
    </source>
</evidence>
<protein>
    <submittedName>
        <fullName evidence="7">Membrane protein</fullName>
    </submittedName>
</protein>
<feature type="transmembrane region" description="Helical" evidence="6">
    <location>
        <begin position="81"/>
        <end position="102"/>
    </location>
</feature>
<keyword evidence="3 6" id="KW-0812">Transmembrane</keyword>
<evidence type="ECO:0000256" key="4">
    <source>
        <dbReference type="ARBA" id="ARBA00022989"/>
    </source>
</evidence>
<evidence type="ECO:0000256" key="2">
    <source>
        <dbReference type="ARBA" id="ARBA00022475"/>
    </source>
</evidence>
<keyword evidence="8" id="KW-1185">Reference proteome</keyword>
<dbReference type="STRING" id="1605367.AFM12_19015"/>
<dbReference type="AlphaFoldDB" id="A0A0N8H980"/>
<evidence type="ECO:0000256" key="6">
    <source>
        <dbReference type="SAM" id="Phobius"/>
    </source>
</evidence>
<dbReference type="RefSeq" id="WP_055151925.1">
    <property type="nucleotide sequence ID" value="NZ_CAKZPM010000044.1"/>
</dbReference>
<keyword evidence="4 6" id="KW-1133">Transmembrane helix</keyword>
<dbReference type="Pfam" id="PF03626">
    <property type="entry name" value="COX4_pro"/>
    <property type="match status" value="1"/>
</dbReference>
<evidence type="ECO:0000313" key="8">
    <source>
        <dbReference type="Proteomes" id="UP000050454"/>
    </source>
</evidence>
<feature type="transmembrane region" description="Helical" evidence="6">
    <location>
        <begin position="20"/>
        <end position="41"/>
    </location>
</feature>